<accession>A0A7K0DTC6</accession>
<sequence length="309" mass="32536">MTEHRQLSFTSHGTTCDAWFFEPDAPGGDGAPVVVMAHGFGGTKDSGLAPFARALRDAGLAVLAFDYRGFGASEGEPRQRVSVADQLADYRAAVAAAARQPGVDPARIVLWGISMGAGHVLNIAAERTDIRAVVAMVPLVSGPAAGRVALAQNGSGALARSAVTAARSAVAGRFGGRPTMIPLVGRPGEDAALTAPGYYEDYLALAGPTWRNEVDAAVGLELGGFRADRHADRIQAAVLMQIADFDQAAPPHAAARAAFKARAEVRHYPCDHFGLFAGNPYFETAVRHQIRFLRRHVVETAAVTTKGTR</sequence>
<dbReference type="InterPro" id="IPR050261">
    <property type="entry name" value="FrsA_esterase"/>
</dbReference>
<proteinExistence type="inferred from homology"/>
<evidence type="ECO:0000313" key="4">
    <source>
        <dbReference type="EMBL" id="MQY28787.1"/>
    </source>
</evidence>
<evidence type="ECO:0000256" key="2">
    <source>
        <dbReference type="ARBA" id="ARBA00022801"/>
    </source>
</evidence>
<keyword evidence="2" id="KW-0378">Hydrolase</keyword>
<dbReference type="AlphaFoldDB" id="A0A7K0DTC6"/>
<protein>
    <recommendedName>
        <fullName evidence="3">Serine aminopeptidase S33 domain-containing protein</fullName>
    </recommendedName>
</protein>
<evidence type="ECO:0000256" key="1">
    <source>
        <dbReference type="ARBA" id="ARBA00008645"/>
    </source>
</evidence>
<evidence type="ECO:0000259" key="3">
    <source>
        <dbReference type="Pfam" id="PF12146"/>
    </source>
</evidence>
<dbReference type="Gene3D" id="3.40.50.1820">
    <property type="entry name" value="alpha/beta hydrolase"/>
    <property type="match status" value="1"/>
</dbReference>
<keyword evidence="5" id="KW-1185">Reference proteome</keyword>
<dbReference type="SUPFAM" id="SSF53474">
    <property type="entry name" value="alpha/beta-Hydrolases"/>
    <property type="match status" value="1"/>
</dbReference>
<dbReference type="InterPro" id="IPR022742">
    <property type="entry name" value="Hydrolase_4"/>
</dbReference>
<gene>
    <name evidence="4" type="ORF">NRB56_43710</name>
</gene>
<dbReference type="GO" id="GO:0052689">
    <property type="term" value="F:carboxylic ester hydrolase activity"/>
    <property type="evidence" value="ECO:0007669"/>
    <property type="project" value="UniProtKB-ARBA"/>
</dbReference>
<dbReference type="EMBL" id="WEGI01000009">
    <property type="protein sequence ID" value="MQY28787.1"/>
    <property type="molecule type" value="Genomic_DNA"/>
</dbReference>
<name>A0A7K0DTC6_9NOCA</name>
<organism evidence="4 5">
    <name type="scientific">Nocardia aurantia</name>
    <dbReference type="NCBI Taxonomy" id="2585199"/>
    <lineage>
        <taxon>Bacteria</taxon>
        <taxon>Bacillati</taxon>
        <taxon>Actinomycetota</taxon>
        <taxon>Actinomycetes</taxon>
        <taxon>Mycobacteriales</taxon>
        <taxon>Nocardiaceae</taxon>
        <taxon>Nocardia</taxon>
    </lineage>
</organism>
<reference evidence="4 5" key="1">
    <citation type="submission" date="2019-10" db="EMBL/GenBank/DDBJ databases">
        <title>Nocardia macrotermitis sp. nov. and Nocardia aurantia sp. nov., isolated from the gut of fungus growing-termite Macrotermes natalensis.</title>
        <authorList>
            <person name="Benndorf R."/>
            <person name="Schwitalla J."/>
            <person name="Martin K."/>
            <person name="De Beer W."/>
            <person name="Kaster A.-K."/>
            <person name="Vollmers J."/>
            <person name="Poulsen M."/>
            <person name="Beemelmanns C."/>
        </authorList>
    </citation>
    <scope>NUCLEOTIDE SEQUENCE [LARGE SCALE GENOMIC DNA]</scope>
    <source>
        <strain evidence="4 5">RB56</strain>
    </source>
</reference>
<feature type="domain" description="Serine aminopeptidase S33" evidence="3">
    <location>
        <begin position="33"/>
        <end position="261"/>
    </location>
</feature>
<dbReference type="Proteomes" id="UP000431401">
    <property type="component" value="Unassembled WGS sequence"/>
</dbReference>
<comment type="similarity">
    <text evidence="1">Belongs to the AB hydrolase superfamily.</text>
</comment>
<comment type="caution">
    <text evidence="4">The sequence shown here is derived from an EMBL/GenBank/DDBJ whole genome shotgun (WGS) entry which is preliminary data.</text>
</comment>
<dbReference type="RefSeq" id="WP_319943329.1">
    <property type="nucleotide sequence ID" value="NZ_WEGI01000009.1"/>
</dbReference>
<dbReference type="PANTHER" id="PTHR22946:SF9">
    <property type="entry name" value="POLYKETIDE TRANSFERASE AF380"/>
    <property type="match status" value="1"/>
</dbReference>
<dbReference type="Gene3D" id="1.10.10.800">
    <property type="match status" value="1"/>
</dbReference>
<dbReference type="Pfam" id="PF12146">
    <property type="entry name" value="Hydrolase_4"/>
    <property type="match status" value="1"/>
</dbReference>
<dbReference type="PANTHER" id="PTHR22946">
    <property type="entry name" value="DIENELACTONE HYDROLASE DOMAIN-CONTAINING PROTEIN-RELATED"/>
    <property type="match status" value="1"/>
</dbReference>
<dbReference type="InterPro" id="IPR029058">
    <property type="entry name" value="AB_hydrolase_fold"/>
</dbReference>
<evidence type="ECO:0000313" key="5">
    <source>
        <dbReference type="Proteomes" id="UP000431401"/>
    </source>
</evidence>